<dbReference type="PANTHER" id="PTHR36837">
    <property type="entry name" value="POLY(3-HYDROXYALKANOATE) POLYMERASE SUBUNIT PHAC"/>
    <property type="match status" value="1"/>
</dbReference>
<evidence type="ECO:0000313" key="3">
    <source>
        <dbReference type="Proteomes" id="UP001165524"/>
    </source>
</evidence>
<organism evidence="2 3">
    <name type="scientific">Alcanivorax quisquiliarum</name>
    <dbReference type="NCBI Taxonomy" id="2933565"/>
    <lineage>
        <taxon>Bacteria</taxon>
        <taxon>Pseudomonadati</taxon>
        <taxon>Pseudomonadota</taxon>
        <taxon>Gammaproteobacteria</taxon>
        <taxon>Oceanospirillales</taxon>
        <taxon>Alcanivoracaceae</taxon>
        <taxon>Alcanivorax</taxon>
    </lineage>
</organism>
<dbReference type="InterPro" id="IPR000073">
    <property type="entry name" value="AB_hydrolase_1"/>
</dbReference>
<dbReference type="SUPFAM" id="SSF53474">
    <property type="entry name" value="alpha/beta-Hydrolases"/>
    <property type="match status" value="1"/>
</dbReference>
<dbReference type="PANTHER" id="PTHR36837:SF2">
    <property type="entry name" value="POLY(3-HYDROXYALKANOATE) POLYMERASE SUBUNIT PHAC"/>
    <property type="match status" value="1"/>
</dbReference>
<proteinExistence type="predicted"/>
<reference evidence="2" key="1">
    <citation type="submission" date="2022-04" db="EMBL/GenBank/DDBJ databases">
        <title>Alcanivorax sp. CY1518 draft genome sequence.</title>
        <authorList>
            <person name="Zhao G."/>
            <person name="An M."/>
        </authorList>
    </citation>
    <scope>NUCLEOTIDE SEQUENCE</scope>
    <source>
        <strain evidence="2">CY1518</strain>
    </source>
</reference>
<dbReference type="Pfam" id="PF00561">
    <property type="entry name" value="Abhydrolase_1"/>
    <property type="match status" value="1"/>
</dbReference>
<dbReference type="RefSeq" id="WP_246950102.1">
    <property type="nucleotide sequence ID" value="NZ_JALKII010000002.1"/>
</dbReference>
<dbReference type="EMBL" id="JALKII010000002">
    <property type="protein sequence ID" value="MCK0537212.1"/>
    <property type="molecule type" value="Genomic_DNA"/>
</dbReference>
<keyword evidence="3" id="KW-1185">Reference proteome</keyword>
<feature type="domain" description="AB hydrolase-1" evidence="1">
    <location>
        <begin position="91"/>
        <end position="353"/>
    </location>
</feature>
<dbReference type="GO" id="GO:0016787">
    <property type="term" value="F:hydrolase activity"/>
    <property type="evidence" value="ECO:0007669"/>
    <property type="project" value="UniProtKB-KW"/>
</dbReference>
<dbReference type="Gene3D" id="3.40.50.1820">
    <property type="entry name" value="alpha/beta hydrolase"/>
    <property type="match status" value="1"/>
</dbReference>
<dbReference type="Proteomes" id="UP001165524">
    <property type="component" value="Unassembled WGS sequence"/>
</dbReference>
<keyword evidence="2" id="KW-0378">Hydrolase</keyword>
<protein>
    <submittedName>
        <fullName evidence="2">Alpha/beta fold hydrolase</fullName>
    </submittedName>
</protein>
<comment type="caution">
    <text evidence="2">The sequence shown here is derived from an EMBL/GenBank/DDBJ whole genome shotgun (WGS) entry which is preliminary data.</text>
</comment>
<dbReference type="InterPro" id="IPR051321">
    <property type="entry name" value="PHA/PHB_synthase"/>
</dbReference>
<dbReference type="InterPro" id="IPR029058">
    <property type="entry name" value="AB_hydrolase_fold"/>
</dbReference>
<evidence type="ECO:0000259" key="1">
    <source>
        <dbReference type="Pfam" id="PF00561"/>
    </source>
</evidence>
<accession>A0ABT0E5Z7</accession>
<name>A0ABT0E5Z7_9GAMM</name>
<evidence type="ECO:0000313" key="2">
    <source>
        <dbReference type="EMBL" id="MCK0537212.1"/>
    </source>
</evidence>
<sequence length="386" mass="42502">MRLPSLPRPRQLTQAASNARAWLRRDPAVMRAGQTPFQVIHQHDIAQLRYYPPLPAGQIDVDGEPLDVARDRHAIPLVLVAPLAVNMLIYDLFPERSLVRYLRARGFELYLVDWGRPTRAHDHWNLGTYISELLPQMLSKVREHSGEQKLSLHGWSFGGLFSLCHTALSDDKDIVNLALIGAPCDYHANGALGVQYQRLAAAMGWLEQRAGWQVHQSKPGRWRSPGWANSLAFKLTSPVASARSYIELIANLRDHEFVSNHATNSAFLDDMVAYPGAVMQDIIQYLWTDNVLPTGQLPIAGCDARFSAVTANTLLVSGRQDMIVTRACTAPIQQLVSSKDVSLIEVPGGHTGILGGSQAARAIWPAVADWLAERSGTATDSARATA</sequence>
<gene>
    <name evidence="2" type="ORF">MU846_05760</name>
</gene>